<dbReference type="InterPro" id="IPR051975">
    <property type="entry name" value="mtLSU_mL45"/>
</dbReference>
<keyword evidence="3" id="KW-0496">Mitochondrion</keyword>
<organism evidence="5 6">
    <name type="scientific">Aspergillus terreus</name>
    <dbReference type="NCBI Taxonomy" id="33178"/>
    <lineage>
        <taxon>Eukaryota</taxon>
        <taxon>Fungi</taxon>
        <taxon>Dikarya</taxon>
        <taxon>Ascomycota</taxon>
        <taxon>Pezizomycotina</taxon>
        <taxon>Eurotiomycetes</taxon>
        <taxon>Eurotiomycetidae</taxon>
        <taxon>Eurotiales</taxon>
        <taxon>Aspergillaceae</taxon>
        <taxon>Aspergillus</taxon>
        <taxon>Aspergillus subgen. Circumdati</taxon>
    </lineage>
</organism>
<evidence type="ECO:0000256" key="2">
    <source>
        <dbReference type="ARBA" id="ARBA00022946"/>
    </source>
</evidence>
<reference evidence="5 6" key="1">
    <citation type="submission" date="2020-01" db="EMBL/GenBank/DDBJ databases">
        <title>Aspergillus terreus IFO 6365 whole genome shotgun sequence.</title>
        <authorList>
            <person name="Kanamasa S."/>
            <person name="Takahashi H."/>
        </authorList>
    </citation>
    <scope>NUCLEOTIDE SEQUENCE [LARGE SCALE GENOMIC DNA]</scope>
    <source>
        <strain evidence="5 6">IFO 6365</strain>
    </source>
</reference>
<protein>
    <submittedName>
        <fullName evidence="5">Mitochondrial inner membrane protein Mba1</fullName>
    </submittedName>
</protein>
<feature type="compositionally biased region" description="Polar residues" evidence="4">
    <location>
        <begin position="61"/>
        <end position="71"/>
    </location>
</feature>
<evidence type="ECO:0000256" key="4">
    <source>
        <dbReference type="SAM" id="MobiDB-lite"/>
    </source>
</evidence>
<keyword evidence="2" id="KW-0809">Transit peptide</keyword>
<sequence>MASSLSKGPLFSAVRSNTAVSQFYFPAVRGSYQCRFFSQSSQRNGRQAMNMDSPKVPTPLKPSTATRGSMMSRSELPTDLGLLPGTFIRPLWRDLPSLFTHPKERLQLEWLWLKSGFQSFASIIVYSKITFKGLPLRFRERRQVARELHQRMYSAFAAGDVPTIRKICCTGFANDLTSRITARAKDEAVTWTLDKYNRTPATLLTGVRVLADRATQIPEIPDSGVRQVVVRITSRQSTQKMRVVTKASTTGPGPAARKSLTKELEPVAPAKQQDCTEYLVYQKLRWFGQEEDWRIWGHTQPTTVEDLYSNPMFAPGLTLAERMQHAQDMYQGKK</sequence>
<gene>
    <name evidence="5" type="ORF">ATEIFO6365_0010034100</name>
</gene>
<evidence type="ECO:0000313" key="6">
    <source>
        <dbReference type="Proteomes" id="UP000452235"/>
    </source>
</evidence>
<comment type="caution">
    <text evidence="5">The sequence shown here is derived from an EMBL/GenBank/DDBJ whole genome shotgun (WGS) entry which is preliminary data.</text>
</comment>
<comment type="subcellular location">
    <subcellularLocation>
        <location evidence="1">Mitochondrion</location>
    </subcellularLocation>
</comment>
<dbReference type="GO" id="GO:0005739">
    <property type="term" value="C:mitochondrion"/>
    <property type="evidence" value="ECO:0007669"/>
    <property type="project" value="UniProtKB-SubCell"/>
</dbReference>
<name>A0A5M3ZA27_ASPTE</name>
<dbReference type="VEuPathDB" id="FungiDB:ATEG_08802"/>
<dbReference type="OrthoDB" id="19619at2759"/>
<evidence type="ECO:0000256" key="1">
    <source>
        <dbReference type="ARBA" id="ARBA00004173"/>
    </source>
</evidence>
<dbReference type="Gene3D" id="3.10.450.240">
    <property type="match status" value="1"/>
</dbReference>
<proteinExistence type="predicted"/>
<keyword evidence="6" id="KW-1185">Reference proteome</keyword>
<dbReference type="PANTHER" id="PTHR28554">
    <property type="entry name" value="39S RIBOSOMAL PROTEIN L45, MITOCHONDRIAL"/>
    <property type="match status" value="1"/>
</dbReference>
<dbReference type="AlphaFoldDB" id="A0A5M3ZA27"/>
<feature type="region of interest" description="Disordered" evidence="4">
    <location>
        <begin position="43"/>
        <end position="71"/>
    </location>
</feature>
<dbReference type="EMBL" id="BLJY01000010">
    <property type="protein sequence ID" value="GFF19568.1"/>
    <property type="molecule type" value="Genomic_DNA"/>
</dbReference>
<dbReference type="Proteomes" id="UP000452235">
    <property type="component" value="Unassembled WGS sequence"/>
</dbReference>
<accession>A0A5M3ZA27</accession>
<evidence type="ECO:0000256" key="3">
    <source>
        <dbReference type="ARBA" id="ARBA00023128"/>
    </source>
</evidence>
<evidence type="ECO:0000313" key="5">
    <source>
        <dbReference type="EMBL" id="GFF19568.1"/>
    </source>
</evidence>
<dbReference type="PANTHER" id="PTHR28554:SF1">
    <property type="entry name" value="LARGE RIBOSOMAL SUBUNIT PROTEIN ML45"/>
    <property type="match status" value="1"/>
</dbReference>